<evidence type="ECO:0000256" key="7">
    <source>
        <dbReference type="ARBA" id="ARBA00022982"/>
    </source>
</evidence>
<keyword evidence="6" id="KW-0677">Repeat</keyword>
<evidence type="ECO:0000256" key="5">
    <source>
        <dbReference type="ARBA" id="ARBA00022660"/>
    </source>
</evidence>
<dbReference type="GO" id="GO:0006120">
    <property type="term" value="P:mitochondrial electron transport, NADH to ubiquinone"/>
    <property type="evidence" value="ECO:0007669"/>
    <property type="project" value="InterPro"/>
</dbReference>
<evidence type="ECO:0000313" key="11">
    <source>
        <dbReference type="Proteomes" id="UP001497623"/>
    </source>
</evidence>
<accession>A0AAV2QRU9</accession>
<dbReference type="GO" id="GO:0005739">
    <property type="term" value="C:mitochondrion"/>
    <property type="evidence" value="ECO:0007669"/>
    <property type="project" value="UniProtKB-SubCell"/>
</dbReference>
<dbReference type="PANTHER" id="PTHR13344">
    <property type="entry name" value="NADH-UBIQUINONE OXIDOREDUCTASE"/>
    <property type="match status" value="1"/>
</dbReference>
<dbReference type="InterPro" id="IPR016680">
    <property type="entry name" value="NDUFA8"/>
</dbReference>
<evidence type="ECO:0008006" key="12">
    <source>
        <dbReference type="Google" id="ProtNLM"/>
    </source>
</evidence>
<keyword evidence="4" id="KW-0813">Transport</keyword>
<gene>
    <name evidence="10" type="ORF">MNOR_LOCUS15018</name>
</gene>
<dbReference type="AlphaFoldDB" id="A0AAV2QRU9"/>
<keyword evidence="9" id="KW-1015">Disulfide bond</keyword>
<evidence type="ECO:0000313" key="10">
    <source>
        <dbReference type="EMBL" id="CAL4093942.1"/>
    </source>
</evidence>
<evidence type="ECO:0000256" key="6">
    <source>
        <dbReference type="ARBA" id="ARBA00022737"/>
    </source>
</evidence>
<name>A0AAV2QRU9_MEGNR</name>
<comment type="caution">
    <text evidence="10">The sequence shown here is derived from an EMBL/GenBank/DDBJ whole genome shotgun (WGS) entry which is preliminary data.</text>
</comment>
<evidence type="ECO:0000256" key="1">
    <source>
        <dbReference type="ARBA" id="ARBA00003195"/>
    </source>
</evidence>
<evidence type="ECO:0000256" key="4">
    <source>
        <dbReference type="ARBA" id="ARBA00022448"/>
    </source>
</evidence>
<dbReference type="Proteomes" id="UP001497623">
    <property type="component" value="Unassembled WGS sequence"/>
</dbReference>
<dbReference type="EMBL" id="CAXKWB010009221">
    <property type="protein sequence ID" value="CAL4093942.1"/>
    <property type="molecule type" value="Genomic_DNA"/>
</dbReference>
<feature type="non-terminal residue" evidence="10">
    <location>
        <position position="170"/>
    </location>
</feature>
<evidence type="ECO:0000256" key="9">
    <source>
        <dbReference type="ARBA" id="ARBA00023157"/>
    </source>
</evidence>
<sequence length="170" mass="19326">MITKALDLPDPDSLKVQEVTIGLPALRAGAFHCGKQCENQNNEFMLCRQEEKDPRKCIDEGKAVTSCALNFFRQIKKSCLEEFNQYANCLDKSSKDVHLKHACHRVEATCVIDLNTRSHPNKYDCKVKVFASLEPKPDVDAPLEFPDAPVSLPEVDRKEAKYGTRFHWMT</sequence>
<dbReference type="PANTHER" id="PTHR13344:SF0">
    <property type="entry name" value="NADH DEHYDROGENASE [UBIQUINONE] 1 ALPHA SUBCOMPLEX SUBUNIT 8"/>
    <property type="match status" value="1"/>
</dbReference>
<dbReference type="PROSITE" id="PS51808">
    <property type="entry name" value="CHCH"/>
    <property type="match status" value="1"/>
</dbReference>
<proteinExistence type="inferred from homology"/>
<protein>
    <recommendedName>
        <fullName evidence="12">NADH dehydrogenase [ubiquinone] 1 alpha subcomplex subunit 8</fullName>
    </recommendedName>
</protein>
<reference evidence="10 11" key="1">
    <citation type="submission" date="2024-05" db="EMBL/GenBank/DDBJ databases">
        <authorList>
            <person name="Wallberg A."/>
        </authorList>
    </citation>
    <scope>NUCLEOTIDE SEQUENCE [LARGE SCALE GENOMIC DNA]</scope>
</reference>
<keyword evidence="8" id="KW-0496">Mitochondrion</keyword>
<keyword evidence="11" id="KW-1185">Reference proteome</keyword>
<evidence type="ECO:0000256" key="8">
    <source>
        <dbReference type="ARBA" id="ARBA00023128"/>
    </source>
</evidence>
<evidence type="ECO:0000256" key="2">
    <source>
        <dbReference type="ARBA" id="ARBA00004173"/>
    </source>
</evidence>
<keyword evidence="7" id="KW-0249">Electron transport</keyword>
<comment type="similarity">
    <text evidence="3">Belongs to the complex I NDUFA8 subunit family.</text>
</comment>
<organism evidence="10 11">
    <name type="scientific">Meganyctiphanes norvegica</name>
    <name type="common">Northern krill</name>
    <name type="synonym">Thysanopoda norvegica</name>
    <dbReference type="NCBI Taxonomy" id="48144"/>
    <lineage>
        <taxon>Eukaryota</taxon>
        <taxon>Metazoa</taxon>
        <taxon>Ecdysozoa</taxon>
        <taxon>Arthropoda</taxon>
        <taxon>Crustacea</taxon>
        <taxon>Multicrustacea</taxon>
        <taxon>Malacostraca</taxon>
        <taxon>Eumalacostraca</taxon>
        <taxon>Eucarida</taxon>
        <taxon>Euphausiacea</taxon>
        <taxon>Euphausiidae</taxon>
        <taxon>Meganyctiphanes</taxon>
    </lineage>
</organism>
<evidence type="ECO:0000256" key="3">
    <source>
        <dbReference type="ARBA" id="ARBA00010705"/>
    </source>
</evidence>
<comment type="subcellular location">
    <subcellularLocation>
        <location evidence="2">Mitochondrion</location>
    </subcellularLocation>
</comment>
<comment type="function">
    <text evidence="1">Accessory subunit of the mitochondrial membrane respiratory chain NADH dehydrogenase (Complex I), that is believed not to be involved in catalysis. Complex I functions in the transfer of electrons from NADH to the respiratory chain. The immediate electron acceptor for the enzyme is believed to be ubiquinone.</text>
</comment>
<keyword evidence="5" id="KW-0679">Respiratory chain</keyword>